<feature type="region of interest" description="Disordered" evidence="1">
    <location>
        <begin position="80"/>
        <end position="160"/>
    </location>
</feature>
<feature type="compositionally biased region" description="Polar residues" evidence="1">
    <location>
        <begin position="241"/>
        <end position="252"/>
    </location>
</feature>
<name>A0A9N8WJK4_9GLOM</name>
<feature type="region of interest" description="Disordered" evidence="1">
    <location>
        <begin position="452"/>
        <end position="509"/>
    </location>
</feature>
<feature type="compositionally biased region" description="Low complexity" evidence="1">
    <location>
        <begin position="677"/>
        <end position="689"/>
    </location>
</feature>
<feature type="compositionally biased region" description="Low complexity" evidence="1">
    <location>
        <begin position="131"/>
        <end position="147"/>
    </location>
</feature>
<evidence type="ECO:0000313" key="3">
    <source>
        <dbReference type="Proteomes" id="UP000789572"/>
    </source>
</evidence>
<feature type="compositionally biased region" description="Basic and acidic residues" evidence="1">
    <location>
        <begin position="178"/>
        <end position="197"/>
    </location>
</feature>
<dbReference type="AlphaFoldDB" id="A0A9N8WJK4"/>
<proteinExistence type="predicted"/>
<feature type="region of interest" description="Disordered" evidence="1">
    <location>
        <begin position="708"/>
        <end position="783"/>
    </location>
</feature>
<feature type="compositionally biased region" description="Basic and acidic residues" evidence="1">
    <location>
        <begin position="32"/>
        <end position="50"/>
    </location>
</feature>
<evidence type="ECO:0000256" key="1">
    <source>
        <dbReference type="SAM" id="MobiDB-lite"/>
    </source>
</evidence>
<comment type="caution">
    <text evidence="2">The sequence shown here is derived from an EMBL/GenBank/DDBJ whole genome shotgun (WGS) entry which is preliminary data.</text>
</comment>
<feature type="compositionally biased region" description="Basic and acidic residues" evidence="1">
    <location>
        <begin position="258"/>
        <end position="288"/>
    </location>
</feature>
<feature type="compositionally biased region" description="Basic and acidic residues" evidence="1">
    <location>
        <begin position="227"/>
        <end position="240"/>
    </location>
</feature>
<dbReference type="Pfam" id="PF20566">
    <property type="entry name" value="Eap1"/>
    <property type="match status" value="1"/>
</dbReference>
<feature type="compositionally biased region" description="Polar residues" evidence="1">
    <location>
        <begin position="492"/>
        <end position="506"/>
    </location>
</feature>
<keyword evidence="3" id="KW-1185">Reference proteome</keyword>
<feature type="region of interest" description="Disordered" evidence="1">
    <location>
        <begin position="325"/>
        <end position="361"/>
    </location>
</feature>
<dbReference type="OrthoDB" id="2504266at2759"/>
<sequence length="894" mass="97692">MSDAEFANVESNDAADKDAHATTASEIGYLDMSKDVSKERHSDDAIVDRKEDIIPSRPRIRYTQEQLLALSHSPLVKRPDALPPVNSWFGEHIKRDNKKLTGDGIEGDNKSKTYGEGSSKLKDDVIGLGIPKSPASSVSKSPNGSAPTSPRPAVQEKIVLGPPKMNFASTSLVGLKASGEKLSTRSNRTDGSRRQTDDLIYTKPSNKEFEPRAPRGPTGGRGFVGREALRERNLAEKASKEVNTFSSNTNGRLTAGARPHETTRVGMGHKDKTSNSRHHNYQEERSETPEWMNYNPQTDETMKKGKKNDDDNKAFIDDIQAWKQKMREQEKHKQRVEKDRKDPNERSRPRSMSRADSSVSWRADSKLVAIEGHMTATVGTSNDKENIIKEDTTFDIDVKPSKSTSNVPNVDRLFGLGGLDINAPLDPNSSAFDNFLSQHRLAIAEENVGKTNNVKELEGPSREQETSRFARFFSHSTDKGTSNMDNVDESKTNSMPTQATSTSNDVPKSGASIKFETLFQNQTTTNHSTPLSPRTTTNDGKRMLSEAEVLQRLGARPSSKSHDFDDTSVDDVMGFKKILAALEKGNNAMESPSNFSVPPSVHALPAYQSGLAHQGLPFNDPSIIIAQKPVMGNKPPKLETSNRGMIIPDANPSDSVKKINNMLLGGNVPTSVYRQLSSRSDNGSRESSGASSPALKFNAAKPLVSSFSRSPIIPQSPTISDFHGSDFKAAGPPRSPGLPQGNFNPSPYHGIHPPYSNGPNMSLGRDYPQPSPQPPPPPQLGRNIPVEQLFNLAPPRNPQQLQSQFQQASIPVSLHPPFGPAIPQQFAVPSQPNILHPGAEALFANMHGYTHFIPNIVNSTLGPNSLSGMPSNTGLQQRSMMTLEEIERRGLGGR</sequence>
<feature type="compositionally biased region" description="Basic and acidic residues" evidence="1">
    <location>
        <begin position="300"/>
        <end position="312"/>
    </location>
</feature>
<protein>
    <submittedName>
        <fullName evidence="2">9914_t:CDS:1</fullName>
    </submittedName>
</protein>
<feature type="compositionally biased region" description="Basic and acidic residues" evidence="1">
    <location>
        <begin position="325"/>
        <end position="348"/>
    </location>
</feature>
<feature type="region of interest" description="Disordered" evidence="1">
    <location>
        <begin position="674"/>
        <end position="693"/>
    </location>
</feature>
<organism evidence="2 3">
    <name type="scientific">Paraglomus occultum</name>
    <dbReference type="NCBI Taxonomy" id="144539"/>
    <lineage>
        <taxon>Eukaryota</taxon>
        <taxon>Fungi</taxon>
        <taxon>Fungi incertae sedis</taxon>
        <taxon>Mucoromycota</taxon>
        <taxon>Glomeromycotina</taxon>
        <taxon>Glomeromycetes</taxon>
        <taxon>Paraglomerales</taxon>
        <taxon>Paraglomeraceae</taxon>
        <taxon>Paraglomus</taxon>
    </lineage>
</organism>
<feature type="compositionally biased region" description="Basic and acidic residues" evidence="1">
    <location>
        <begin position="91"/>
        <end position="125"/>
    </location>
</feature>
<feature type="region of interest" description="Disordered" evidence="1">
    <location>
        <begin position="178"/>
        <end position="312"/>
    </location>
</feature>
<feature type="compositionally biased region" description="Polar residues" evidence="1">
    <location>
        <begin position="708"/>
        <end position="719"/>
    </location>
</feature>
<dbReference type="InterPro" id="IPR046784">
    <property type="entry name" value="Eap1"/>
</dbReference>
<feature type="region of interest" description="Disordered" evidence="1">
    <location>
        <begin position="1"/>
        <end position="50"/>
    </location>
</feature>
<reference evidence="2" key="1">
    <citation type="submission" date="2021-06" db="EMBL/GenBank/DDBJ databases">
        <authorList>
            <person name="Kallberg Y."/>
            <person name="Tangrot J."/>
            <person name="Rosling A."/>
        </authorList>
    </citation>
    <scope>NUCLEOTIDE SEQUENCE</scope>
    <source>
        <strain evidence="2">IA702</strain>
    </source>
</reference>
<accession>A0A9N8WJK4</accession>
<dbReference type="EMBL" id="CAJVPJ010000184">
    <property type="protein sequence ID" value="CAG8491756.1"/>
    <property type="molecule type" value="Genomic_DNA"/>
</dbReference>
<feature type="compositionally biased region" description="Pro residues" evidence="1">
    <location>
        <begin position="769"/>
        <end position="779"/>
    </location>
</feature>
<evidence type="ECO:0000313" key="2">
    <source>
        <dbReference type="EMBL" id="CAG8491756.1"/>
    </source>
</evidence>
<gene>
    <name evidence="2" type="ORF">POCULU_LOCUS2111</name>
</gene>
<feature type="compositionally biased region" description="Basic and acidic residues" evidence="1">
    <location>
        <begin position="453"/>
        <end position="468"/>
    </location>
</feature>
<dbReference type="Proteomes" id="UP000789572">
    <property type="component" value="Unassembled WGS sequence"/>
</dbReference>